<name>A9E192_9FLAO</name>
<comment type="caution">
    <text evidence="2">The sequence shown here is derived from an EMBL/GenBank/DDBJ whole genome shotgun (WGS) entry which is preliminary data.</text>
</comment>
<organism evidence="2 3">
    <name type="scientific">Kordia algicida OT-1</name>
    <dbReference type="NCBI Taxonomy" id="391587"/>
    <lineage>
        <taxon>Bacteria</taxon>
        <taxon>Pseudomonadati</taxon>
        <taxon>Bacteroidota</taxon>
        <taxon>Flavobacteriia</taxon>
        <taxon>Flavobacteriales</taxon>
        <taxon>Flavobacteriaceae</taxon>
        <taxon>Kordia</taxon>
    </lineage>
</organism>
<dbReference type="SUPFAM" id="SSF48452">
    <property type="entry name" value="TPR-like"/>
    <property type="match status" value="1"/>
</dbReference>
<dbReference type="HOGENOM" id="CLU_099067_0_0_10"/>
<dbReference type="Pfam" id="PF14559">
    <property type="entry name" value="TPR_19"/>
    <property type="match status" value="1"/>
</dbReference>
<dbReference type="EMBL" id="ABIB01000007">
    <property type="protein sequence ID" value="EDP95598.1"/>
    <property type="molecule type" value="Genomic_DNA"/>
</dbReference>
<feature type="transmembrane region" description="Helical" evidence="1">
    <location>
        <begin position="78"/>
        <end position="96"/>
    </location>
</feature>
<dbReference type="eggNOG" id="ENOG5030EGQ">
    <property type="taxonomic scope" value="Bacteria"/>
</dbReference>
<dbReference type="AlphaFoldDB" id="A9E192"/>
<keyword evidence="1" id="KW-1133">Transmembrane helix</keyword>
<dbReference type="RefSeq" id="WP_007096952.1">
    <property type="nucleotide sequence ID" value="NZ_CP142125.1"/>
</dbReference>
<accession>A9E192</accession>
<dbReference type="Gene3D" id="1.25.40.10">
    <property type="entry name" value="Tetratricopeptide repeat domain"/>
    <property type="match status" value="1"/>
</dbReference>
<evidence type="ECO:0000256" key="1">
    <source>
        <dbReference type="SAM" id="Phobius"/>
    </source>
</evidence>
<keyword evidence="1" id="KW-0812">Transmembrane</keyword>
<sequence length="241" mass="28101">MNKEEIIQDYIANRLSEKEKLKVEALLKTDEELQEIYETHVTLAEAFKLTKSAEIKERLQELDANEVNATKKKWNFGMWSRIAVAAVFILGIFYTITQLQSNDDFYELYFEKCPNTYLPVTRGNTTQDLQIQAFIAYESNDFTKAVKLFEKLLQTSAKDNLDIQFYYAMSLLNQEKYELALNELNTLTNTTFDYQAESLWYAALLQLKSENTAIAKKYLLQLRELNPSFKSEKVGMILEEL</sequence>
<dbReference type="OrthoDB" id="979271at2"/>
<reference evidence="2 3" key="1">
    <citation type="journal article" date="2011" name="J. Bacteriol.">
        <title>Genome sequence of the algicidal bacterium Kordia algicida OT-1.</title>
        <authorList>
            <person name="Lee H.S."/>
            <person name="Kang S.G."/>
            <person name="Kwon K.K."/>
            <person name="Lee J.H."/>
            <person name="Kim S.J."/>
        </authorList>
    </citation>
    <scope>NUCLEOTIDE SEQUENCE [LARGE SCALE GENOMIC DNA]</scope>
    <source>
        <strain evidence="2 3">OT-1</strain>
    </source>
</reference>
<protein>
    <submittedName>
        <fullName evidence="2">Uncharacterized protein</fullName>
    </submittedName>
</protein>
<keyword evidence="1" id="KW-0472">Membrane</keyword>
<evidence type="ECO:0000313" key="2">
    <source>
        <dbReference type="EMBL" id="EDP95598.1"/>
    </source>
</evidence>
<keyword evidence="3" id="KW-1185">Reference proteome</keyword>
<gene>
    <name evidence="2" type="ORF">KAOT1_22141</name>
</gene>
<dbReference type="Proteomes" id="UP000002945">
    <property type="component" value="Unassembled WGS sequence"/>
</dbReference>
<evidence type="ECO:0000313" key="3">
    <source>
        <dbReference type="Proteomes" id="UP000002945"/>
    </source>
</evidence>
<proteinExistence type="predicted"/>
<dbReference type="InterPro" id="IPR011990">
    <property type="entry name" value="TPR-like_helical_dom_sf"/>
</dbReference>
<dbReference type="STRING" id="391587.KAOT1_22141"/>